<dbReference type="GeneID" id="300000245"/>
<name>A0ABY6RP87_9MYCO</name>
<sequence length="374" mass="40554">MRNQSHTLVWEGAGGDALRARIGADFTVVSAKADQLRQASKIARDGAGTIGTAQRRVLYAVEDAHNAGFAVAEDFSVTDTRASGNAAERAARQAQAEAFAADIRQRATQLLAVEHVVAGKITAATAGIATTTFPETPHDHRPHIQAVDHHTFKDSPQQPQPGDPSGMTAEQARTAYDQLKEEIRKHNSWRPPLNDAGAVSAYDREADALNARKAALEAKLGISETAPAQLSRLVPDWAQPWQPPAHSPTPVPHGPGAWQPVTESMSDRAAQYQMQITGHPVTEGYIVDGVKFDGFTDGTLIEVKSYYDQFTENGQWKPWFTGEQGILNQAYNQIRVAGTTPIEWVFAQPETAALVEDLLTRNGYAISVIVVPPK</sequence>
<keyword evidence="4" id="KW-1185">Reference proteome</keyword>
<dbReference type="Proteomes" id="UP000271464">
    <property type="component" value="Unassembled WGS sequence"/>
</dbReference>
<protein>
    <recommendedName>
        <fullName evidence="2">Tox-REase-5 domain-containing protein</fullName>
    </recommendedName>
</protein>
<feature type="region of interest" description="Disordered" evidence="1">
    <location>
        <begin position="150"/>
        <end position="171"/>
    </location>
</feature>
<reference evidence="3 4" key="1">
    <citation type="submission" date="2018-09" db="EMBL/GenBank/DDBJ databases">
        <authorList>
            <person name="Tagini F."/>
        </authorList>
    </citation>
    <scope>NUCLEOTIDE SEQUENCE [LARGE SCALE GENOMIC DNA]</scope>
    <source>
        <strain evidence="3 4">MK4</strain>
    </source>
</reference>
<feature type="domain" description="Tox-REase-5" evidence="2">
    <location>
        <begin position="270"/>
        <end position="349"/>
    </location>
</feature>
<accession>A0ABY6RP87</accession>
<evidence type="ECO:0000313" key="3">
    <source>
        <dbReference type="EMBL" id="VAZ99594.1"/>
    </source>
</evidence>
<gene>
    <name evidence="3" type="ORF">LAUMK4_04659</name>
</gene>
<dbReference type="Pfam" id="PF15648">
    <property type="entry name" value="Tox-REase-5"/>
    <property type="match status" value="1"/>
</dbReference>
<proteinExistence type="predicted"/>
<dbReference type="RefSeq" id="WP_371687264.1">
    <property type="nucleotide sequence ID" value="NZ_LWCM01000077.1"/>
</dbReference>
<organism evidence="3 4">
    <name type="scientific">Mycobacterium persicum</name>
    <dbReference type="NCBI Taxonomy" id="1487726"/>
    <lineage>
        <taxon>Bacteria</taxon>
        <taxon>Bacillati</taxon>
        <taxon>Actinomycetota</taxon>
        <taxon>Actinomycetes</taxon>
        <taxon>Mycobacteriales</taxon>
        <taxon>Mycobacteriaceae</taxon>
        <taxon>Mycobacterium</taxon>
    </lineage>
</organism>
<dbReference type="InterPro" id="IPR028904">
    <property type="entry name" value="Tox-REase-5_dom"/>
</dbReference>
<evidence type="ECO:0000259" key="2">
    <source>
        <dbReference type="Pfam" id="PF15648"/>
    </source>
</evidence>
<evidence type="ECO:0000256" key="1">
    <source>
        <dbReference type="SAM" id="MobiDB-lite"/>
    </source>
</evidence>
<comment type="caution">
    <text evidence="3">The sequence shown here is derived from an EMBL/GenBank/DDBJ whole genome shotgun (WGS) entry which is preliminary data.</text>
</comment>
<dbReference type="EMBL" id="UPHM01000124">
    <property type="protein sequence ID" value="VAZ99594.1"/>
    <property type="molecule type" value="Genomic_DNA"/>
</dbReference>
<evidence type="ECO:0000313" key="4">
    <source>
        <dbReference type="Proteomes" id="UP000271464"/>
    </source>
</evidence>